<feature type="domain" description="CoA-binding" evidence="2">
    <location>
        <begin position="248"/>
        <end position="326"/>
    </location>
</feature>
<dbReference type="Gene3D" id="3.90.550.10">
    <property type="entry name" value="Spore Coat Polysaccharide Biosynthesis Protein SpsA, Chain A"/>
    <property type="match status" value="1"/>
</dbReference>
<dbReference type="Gene3D" id="3.40.50.720">
    <property type="entry name" value="NAD(P)-binding Rossmann-like Domain"/>
    <property type="match status" value="1"/>
</dbReference>
<sequence length="336" mass="38942">MPKVSALMSVYNGQEYIAQTIKTILNQSFENFEFIIIDDGSTDNTIKIINEFKDDRIKLFKLEKNMGVGYALNYGLAKCNGQYIAKVDSDDLYDKNRFKIQKDFLDNNKEISVVASMISYFSDEEKVTEGLRYINLKNNLENQHNKIITSKQIKKNLYNWCCIANATIMGRTEVLKKFGYNTKLRICEDYELFLKLVDNGYKFYKLDKILANIRVSDYSTTSIEKGIMYQNIYDIKKSYIDFMYEKYENMYIWGASNFGINMLEVLIKNRKSINGFIDSDNKKIGTKINNVLVYSPKEILKNKNTGIIVASDPGRETIVSTLENSGLKQLQDYIVF</sequence>
<dbReference type="PANTHER" id="PTHR22916">
    <property type="entry name" value="GLYCOSYLTRANSFERASE"/>
    <property type="match status" value="1"/>
</dbReference>
<dbReference type="GO" id="GO:0016758">
    <property type="term" value="F:hexosyltransferase activity"/>
    <property type="evidence" value="ECO:0007669"/>
    <property type="project" value="UniProtKB-ARBA"/>
</dbReference>
<dbReference type="Pfam" id="PF00535">
    <property type="entry name" value="Glycos_transf_2"/>
    <property type="match status" value="1"/>
</dbReference>
<gene>
    <name evidence="3" type="ordered locus">CLJ_B2935</name>
</gene>
<organism evidence="3 4">
    <name type="scientific">Clostridium botulinum (strain 657 / Type Ba4)</name>
    <dbReference type="NCBI Taxonomy" id="515621"/>
    <lineage>
        <taxon>Bacteria</taxon>
        <taxon>Bacillati</taxon>
        <taxon>Bacillota</taxon>
        <taxon>Clostridia</taxon>
        <taxon>Eubacteriales</taxon>
        <taxon>Clostridiaceae</taxon>
        <taxon>Clostridium</taxon>
    </lineage>
</organism>
<dbReference type="SUPFAM" id="SSF53448">
    <property type="entry name" value="Nucleotide-diphospho-sugar transferases"/>
    <property type="match status" value="1"/>
</dbReference>
<feature type="domain" description="Glycosyltransferase 2-like" evidence="1">
    <location>
        <begin position="5"/>
        <end position="177"/>
    </location>
</feature>
<reference evidence="3 4" key="1">
    <citation type="journal article" date="2007" name="PLoS ONE">
        <title>Analysis of the neurotoxin complex genes in Clostridium botulinum A1-A4 and B1 strains: BoNT/A3, /Ba4 and /B1 clusters are located within plasmids.</title>
        <authorList>
            <person name="Smith T.J."/>
            <person name="Hill K.K."/>
            <person name="Foley B.T."/>
            <person name="Detter J.C."/>
            <person name="Munk A.C."/>
            <person name="Bruce D.C."/>
            <person name="Doggett N.A."/>
            <person name="Smith L.A."/>
            <person name="Marks J.D."/>
            <person name="Xie G."/>
            <person name="Brettin T.S."/>
        </authorList>
    </citation>
    <scope>NUCLEOTIDE SEQUENCE [LARGE SCALE GENOMIC DNA]</scope>
    <source>
        <strain evidence="4">657 / Type Ba4</strain>
    </source>
</reference>
<evidence type="ECO:0000259" key="2">
    <source>
        <dbReference type="Pfam" id="PF02629"/>
    </source>
</evidence>
<dbReference type="RefSeq" id="WP_003361333.1">
    <property type="nucleotide sequence ID" value="NC_012658.1"/>
</dbReference>
<keyword evidence="3" id="KW-0808">Transferase</keyword>
<dbReference type="InterPro" id="IPR001173">
    <property type="entry name" value="Glyco_trans_2-like"/>
</dbReference>
<reference evidence="4" key="2">
    <citation type="submission" date="2008-05" db="EMBL/GenBank/DDBJ databases">
        <title>Genome sequence of Clostridium botulinum Ba4 strain 657.</title>
        <authorList>
            <person name="Shrivastava S."/>
            <person name="Brown J.L."/>
            <person name="Bruce D."/>
            <person name="Detter C."/>
            <person name="Munk C."/>
            <person name="Smith L.A."/>
            <person name="Smith T.J."/>
            <person name="Sutton G."/>
            <person name="Brettin T.S."/>
        </authorList>
    </citation>
    <scope>NUCLEOTIDE SEQUENCE [LARGE SCALE GENOMIC DNA]</scope>
    <source>
        <strain evidence="4">657 / Type Ba4</strain>
    </source>
</reference>
<dbReference type="InterPro" id="IPR029063">
    <property type="entry name" value="SAM-dependent_MTases_sf"/>
</dbReference>
<evidence type="ECO:0000313" key="4">
    <source>
        <dbReference type="Proteomes" id="UP000002333"/>
    </source>
</evidence>
<accession>A0A3F2ZRK3</accession>
<evidence type="ECO:0000259" key="1">
    <source>
        <dbReference type="Pfam" id="PF00535"/>
    </source>
</evidence>
<dbReference type="PANTHER" id="PTHR22916:SF3">
    <property type="entry name" value="UDP-GLCNAC:BETAGAL BETA-1,3-N-ACETYLGLUCOSAMINYLTRANSFERASE-LIKE PROTEIN 1"/>
    <property type="match status" value="1"/>
</dbReference>
<name>A0A3F2ZRK3_CLOB6</name>
<evidence type="ECO:0000313" key="3">
    <source>
        <dbReference type="EMBL" id="ACQ53378.1"/>
    </source>
</evidence>
<dbReference type="InterPro" id="IPR029044">
    <property type="entry name" value="Nucleotide-diphossugar_trans"/>
</dbReference>
<proteinExistence type="predicted"/>
<dbReference type="AlphaFoldDB" id="A0A3F2ZRK3"/>
<dbReference type="Proteomes" id="UP000002333">
    <property type="component" value="Chromosome"/>
</dbReference>
<dbReference type="EC" id="2.-.-.-" evidence="3"/>
<dbReference type="EMBL" id="CP001083">
    <property type="protein sequence ID" value="ACQ53378.1"/>
    <property type="molecule type" value="Genomic_DNA"/>
</dbReference>
<dbReference type="SUPFAM" id="SSF53335">
    <property type="entry name" value="S-adenosyl-L-methionine-dependent methyltransferases"/>
    <property type="match status" value="1"/>
</dbReference>
<dbReference type="Pfam" id="PF02629">
    <property type="entry name" value="CoA_binding"/>
    <property type="match status" value="1"/>
</dbReference>
<dbReference type="KEGG" id="cbi:CLJ_B2935"/>
<dbReference type="InterPro" id="IPR003781">
    <property type="entry name" value="CoA-bd"/>
</dbReference>
<protein>
    <submittedName>
        <fullName evidence="3">Glycosyltransferase</fullName>
        <ecNumber evidence="3">2.-.-.-</ecNumber>
    </submittedName>
</protein>